<proteinExistence type="predicted"/>
<evidence type="ECO:0000313" key="4">
    <source>
        <dbReference type="Proteomes" id="UP001519460"/>
    </source>
</evidence>
<dbReference type="Proteomes" id="UP001519460">
    <property type="component" value="Unassembled WGS sequence"/>
</dbReference>
<accession>A0ABD0KMQ5</accession>
<dbReference type="AlphaFoldDB" id="A0ABD0KMQ5"/>
<keyword evidence="4" id="KW-1185">Reference proteome</keyword>
<organism evidence="2 4">
    <name type="scientific">Batillaria attramentaria</name>
    <dbReference type="NCBI Taxonomy" id="370345"/>
    <lineage>
        <taxon>Eukaryota</taxon>
        <taxon>Metazoa</taxon>
        <taxon>Spiralia</taxon>
        <taxon>Lophotrochozoa</taxon>
        <taxon>Mollusca</taxon>
        <taxon>Gastropoda</taxon>
        <taxon>Caenogastropoda</taxon>
        <taxon>Sorbeoconcha</taxon>
        <taxon>Cerithioidea</taxon>
        <taxon>Batillariidae</taxon>
        <taxon>Batillaria</taxon>
    </lineage>
</organism>
<feature type="compositionally biased region" description="Basic and acidic residues" evidence="1">
    <location>
        <begin position="69"/>
        <end position="86"/>
    </location>
</feature>
<gene>
    <name evidence="3" type="ORF">BaRGS_00019189</name>
    <name evidence="2" type="ORF">BaRGS_00020232</name>
</gene>
<protein>
    <submittedName>
        <fullName evidence="2">Uncharacterized protein</fullName>
    </submittedName>
</protein>
<sequence length="86" mass="9967">MAAQSSPPPIPPTSPAKNLVVRRYKDTRDRLPQNTPGLFDTHNDARVRSTVALDQRNTIQIQFKHRRPAFHDKRQPLPDNFRRISN</sequence>
<reference evidence="2 4" key="2">
    <citation type="journal article" date="2023" name="Sci. Data">
        <title>Genome assembly of the Korean intertidal mud-creeper Batillaria attramentaria.</title>
        <authorList>
            <person name="Patra A.K."/>
            <person name="Ho P.T."/>
            <person name="Jun S."/>
            <person name="Lee S.J."/>
            <person name="Kim Y."/>
            <person name="Won Y.J."/>
        </authorList>
    </citation>
    <scope>NUCLEOTIDE SEQUENCE [LARGE SCALE GENOMIC DNA]</scope>
    <source>
        <strain evidence="2">Wonlab-2016</strain>
        <tissue evidence="3">Foot muscle</tissue>
    </source>
</reference>
<reference evidence="2" key="3">
    <citation type="submission" date="2023-01" db="EMBL/GenBank/DDBJ databases">
        <authorList>
            <person name="Patra A."/>
        </authorList>
    </citation>
    <scope>NUCLEOTIDE SEQUENCE</scope>
    <source>
        <strain evidence="2">Wonlab-2016</strain>
        <tissue evidence="2">Foot muscle</tissue>
    </source>
</reference>
<evidence type="ECO:0000313" key="3">
    <source>
        <dbReference type="EMBL" id="KAK7489555.1"/>
    </source>
</evidence>
<feature type="region of interest" description="Disordered" evidence="1">
    <location>
        <begin position="66"/>
        <end position="86"/>
    </location>
</feature>
<comment type="caution">
    <text evidence="2">The sequence shown here is derived from an EMBL/GenBank/DDBJ whole genome shotgun (WGS) entry which is preliminary data.</text>
</comment>
<name>A0ABD0KMQ5_9CAEN</name>
<dbReference type="EMBL" id="JACVVK020000150">
    <property type="protein sequence ID" value="KAK7488447.1"/>
    <property type="molecule type" value="Genomic_DNA"/>
</dbReference>
<dbReference type="EMBL" id="JACVVK020000136">
    <property type="protein sequence ID" value="KAK7489555.1"/>
    <property type="molecule type" value="Genomic_DNA"/>
</dbReference>
<evidence type="ECO:0000313" key="2">
    <source>
        <dbReference type="EMBL" id="KAK7488447.1"/>
    </source>
</evidence>
<evidence type="ECO:0000256" key="1">
    <source>
        <dbReference type="SAM" id="MobiDB-lite"/>
    </source>
</evidence>
<reference evidence="2" key="1">
    <citation type="submission" date="2020-09" db="EMBL/GenBank/DDBJ databases">
        <authorList>
            <person name="Won Y."/>
        </authorList>
    </citation>
    <scope>NUCLEOTIDE SEQUENCE</scope>
    <source>
        <strain evidence="2">Wonlab-2016</strain>
        <tissue evidence="2">Foot muscle</tissue>
    </source>
</reference>